<keyword evidence="4" id="KW-1185">Reference proteome</keyword>
<dbReference type="InterPro" id="IPR007109">
    <property type="entry name" value="Brix"/>
</dbReference>
<dbReference type="GO" id="GO:0006364">
    <property type="term" value="P:rRNA processing"/>
    <property type="evidence" value="ECO:0007669"/>
    <property type="project" value="InterPro"/>
</dbReference>
<dbReference type="EMBL" id="OU503045">
    <property type="protein sequence ID" value="CAI9769378.1"/>
    <property type="molecule type" value="Genomic_DNA"/>
</dbReference>
<dbReference type="GO" id="GO:0042134">
    <property type="term" value="F:rRNA primary transcript binding"/>
    <property type="evidence" value="ECO:0007669"/>
    <property type="project" value="InterPro"/>
</dbReference>
<gene>
    <name evidence="3" type="ORF">FPE_LOCUS16912</name>
</gene>
<feature type="signal peptide" evidence="1">
    <location>
        <begin position="1"/>
        <end position="22"/>
    </location>
</feature>
<dbReference type="SUPFAM" id="SSF52954">
    <property type="entry name" value="Class II aaRS ABD-related"/>
    <property type="match status" value="1"/>
</dbReference>
<dbReference type="GO" id="GO:0030515">
    <property type="term" value="F:snoRNA binding"/>
    <property type="evidence" value="ECO:0007669"/>
    <property type="project" value="TreeGrafter"/>
</dbReference>
<feature type="domain" description="Brix" evidence="2">
    <location>
        <begin position="37"/>
        <end position="103"/>
    </location>
</feature>
<accession>A0AAD2DYD1</accession>
<protein>
    <recommendedName>
        <fullName evidence="2">Brix domain-containing protein</fullName>
    </recommendedName>
</protein>
<evidence type="ECO:0000313" key="3">
    <source>
        <dbReference type="EMBL" id="CAI9769378.1"/>
    </source>
</evidence>
<dbReference type="Proteomes" id="UP000834106">
    <property type="component" value="Chromosome 10"/>
</dbReference>
<evidence type="ECO:0000259" key="2">
    <source>
        <dbReference type="PROSITE" id="PS50833"/>
    </source>
</evidence>
<keyword evidence="1" id="KW-0732">Signal</keyword>
<dbReference type="PANTHER" id="PTHR22734:SF2">
    <property type="entry name" value="U3 SMALL NUCLEOLAR RIBONUCLEOPROTEIN PROTEIN IMP4"/>
    <property type="match status" value="1"/>
</dbReference>
<dbReference type="PANTHER" id="PTHR22734">
    <property type="entry name" value="U3 SMALL NUCLEOLAR RIBONUCLEOPROTEIN PROTEIN IMP4"/>
    <property type="match status" value="1"/>
</dbReference>
<dbReference type="GO" id="GO:0032040">
    <property type="term" value="C:small-subunit processome"/>
    <property type="evidence" value="ECO:0007669"/>
    <property type="project" value="TreeGrafter"/>
</dbReference>
<evidence type="ECO:0000256" key="1">
    <source>
        <dbReference type="SAM" id="SignalP"/>
    </source>
</evidence>
<evidence type="ECO:0000313" key="4">
    <source>
        <dbReference type="Proteomes" id="UP000834106"/>
    </source>
</evidence>
<dbReference type="Gene3D" id="3.40.50.10480">
    <property type="entry name" value="Probable brix-domain ribosomal biogenesis protein"/>
    <property type="match status" value="1"/>
</dbReference>
<organism evidence="3 4">
    <name type="scientific">Fraxinus pennsylvanica</name>
    <dbReference type="NCBI Taxonomy" id="56036"/>
    <lineage>
        <taxon>Eukaryota</taxon>
        <taxon>Viridiplantae</taxon>
        <taxon>Streptophyta</taxon>
        <taxon>Embryophyta</taxon>
        <taxon>Tracheophyta</taxon>
        <taxon>Spermatophyta</taxon>
        <taxon>Magnoliopsida</taxon>
        <taxon>eudicotyledons</taxon>
        <taxon>Gunneridae</taxon>
        <taxon>Pentapetalae</taxon>
        <taxon>asterids</taxon>
        <taxon>lamiids</taxon>
        <taxon>Lamiales</taxon>
        <taxon>Oleaceae</taxon>
        <taxon>Oleeae</taxon>
        <taxon>Fraxinus</taxon>
    </lineage>
</organism>
<name>A0AAD2DYD1_9LAMI</name>
<sequence>MVKLIPFCLLVSWFQLYYVVLRSTIDDEYANAVDRDPKILLTTSRNPNAPLTQFVKELKFIFPNAQRMNPGAQSLDDAASVDAVMTTSIASTFFSQWWIWGVV</sequence>
<dbReference type="InterPro" id="IPR044281">
    <property type="entry name" value="IMP4/RPF1"/>
</dbReference>
<reference evidence="3" key="1">
    <citation type="submission" date="2023-05" db="EMBL/GenBank/DDBJ databases">
        <authorList>
            <person name="Huff M."/>
        </authorList>
    </citation>
    <scope>NUCLEOTIDE SEQUENCE</scope>
</reference>
<proteinExistence type="predicted"/>
<dbReference type="AlphaFoldDB" id="A0AAD2DYD1"/>
<feature type="chain" id="PRO_5042114662" description="Brix domain-containing protein" evidence="1">
    <location>
        <begin position="23"/>
        <end position="103"/>
    </location>
</feature>
<dbReference type="PROSITE" id="PS50833">
    <property type="entry name" value="BRIX"/>
    <property type="match status" value="1"/>
</dbReference>
<dbReference type="GO" id="GO:0034457">
    <property type="term" value="C:Mpp10 complex"/>
    <property type="evidence" value="ECO:0007669"/>
    <property type="project" value="TreeGrafter"/>
</dbReference>